<evidence type="ECO:0000256" key="1">
    <source>
        <dbReference type="ARBA" id="ARBA00005906"/>
    </source>
</evidence>
<dbReference type="AlphaFoldDB" id="A0AAJ7EFP8"/>
<protein>
    <submittedName>
        <fullName evidence="5">Chorion class B protein M2807-like</fullName>
    </submittedName>
</protein>
<evidence type="ECO:0000256" key="3">
    <source>
        <dbReference type="RuleBase" id="RU004378"/>
    </source>
</evidence>
<dbReference type="GO" id="GO:0005213">
    <property type="term" value="F:structural constituent of egg chorion"/>
    <property type="evidence" value="ECO:0007669"/>
    <property type="project" value="InterPro"/>
</dbReference>
<dbReference type="GeneID" id="106123846"/>
<dbReference type="KEGG" id="pxu:106123846"/>
<accession>A0AAJ7EFP8</accession>
<dbReference type="Pfam" id="PF01723">
    <property type="entry name" value="Chorion_1"/>
    <property type="match status" value="1"/>
</dbReference>
<reference evidence="5" key="1">
    <citation type="submission" date="2025-08" db="UniProtKB">
        <authorList>
            <consortium name="RefSeq"/>
        </authorList>
    </citation>
    <scope>IDENTIFICATION</scope>
</reference>
<name>A0AAJ7EFP8_PAPXU</name>
<keyword evidence="4" id="KW-0732">Signal</keyword>
<dbReference type="RefSeq" id="XP_013175708.1">
    <property type="nucleotide sequence ID" value="XM_013320254.1"/>
</dbReference>
<gene>
    <name evidence="5" type="primary">LOC106123846</name>
</gene>
<evidence type="ECO:0000256" key="2">
    <source>
        <dbReference type="ARBA" id="ARBA00022737"/>
    </source>
</evidence>
<evidence type="ECO:0000313" key="5">
    <source>
        <dbReference type="RefSeq" id="XP_013175708.1"/>
    </source>
</evidence>
<comment type="similarity">
    <text evidence="1 3">Belongs to the chorion protein family.</text>
</comment>
<feature type="chain" id="PRO_5042528074" evidence="4">
    <location>
        <begin position="21"/>
        <end position="177"/>
    </location>
</feature>
<evidence type="ECO:0000256" key="4">
    <source>
        <dbReference type="SAM" id="SignalP"/>
    </source>
</evidence>
<dbReference type="GO" id="GO:0007304">
    <property type="term" value="P:chorion-containing eggshell formation"/>
    <property type="evidence" value="ECO:0007669"/>
    <property type="project" value="InterPro"/>
</dbReference>
<proteinExistence type="inferred from homology"/>
<dbReference type="InterPro" id="IPR002635">
    <property type="entry name" value="Chorion"/>
</dbReference>
<dbReference type="Proteomes" id="UP000694872">
    <property type="component" value="Unplaced"/>
</dbReference>
<dbReference type="GO" id="GO:0042600">
    <property type="term" value="C:egg chorion"/>
    <property type="evidence" value="ECO:0007669"/>
    <property type="project" value="InterPro"/>
</dbReference>
<sequence>MYSKTIFIFVSTLLLKTINGQLCGTNPYHGFIGNGMAADNLILGNPGLAHGPFAGLPCAPIIAETPLTYGPSIVENFPVSSLSHIPPGTLSIFSDNLIIEGPIIVSGQLPFLASVAVQGELPAAGRGAVSFGCGNGEVGITNEGVIPPAMPFGYGNFGFPGEIGFGSPIGPNFRGYI</sequence>
<keyword evidence="2" id="KW-0677">Repeat</keyword>
<feature type="signal peptide" evidence="4">
    <location>
        <begin position="1"/>
        <end position="20"/>
    </location>
</feature>
<organism evidence="5">
    <name type="scientific">Papilio xuthus</name>
    <name type="common">Asian swallowtail butterfly</name>
    <dbReference type="NCBI Taxonomy" id="66420"/>
    <lineage>
        <taxon>Eukaryota</taxon>
        <taxon>Metazoa</taxon>
        <taxon>Ecdysozoa</taxon>
        <taxon>Arthropoda</taxon>
        <taxon>Hexapoda</taxon>
        <taxon>Insecta</taxon>
        <taxon>Pterygota</taxon>
        <taxon>Neoptera</taxon>
        <taxon>Endopterygota</taxon>
        <taxon>Lepidoptera</taxon>
        <taxon>Glossata</taxon>
        <taxon>Ditrysia</taxon>
        <taxon>Papilionoidea</taxon>
        <taxon>Papilionidae</taxon>
        <taxon>Papilioninae</taxon>
        <taxon>Papilio</taxon>
    </lineage>
</organism>